<dbReference type="Pfam" id="PF01243">
    <property type="entry name" value="PNPOx_N"/>
    <property type="match status" value="1"/>
</dbReference>
<dbReference type="InterPro" id="IPR011576">
    <property type="entry name" value="Pyridox_Oxase_N"/>
</dbReference>
<dbReference type="RefSeq" id="WP_077315363.1">
    <property type="nucleotide sequence ID" value="NZ_AP024887.1"/>
</dbReference>
<dbReference type="PANTHER" id="PTHR42815">
    <property type="entry name" value="FAD-BINDING, PUTATIVE (AFU_ORTHOLOGUE AFUA_6G07600)-RELATED"/>
    <property type="match status" value="1"/>
</dbReference>
<reference evidence="2 3" key="1">
    <citation type="submission" date="2017-02" db="EMBL/GenBank/DDBJ databases">
        <authorList>
            <person name="Peterson S.W."/>
        </authorList>
    </citation>
    <scope>NUCLEOTIDE SEQUENCE [LARGE SCALE GENOMIC DNA]</scope>
    <source>
        <strain evidence="2 3">CECT 9027</strain>
    </source>
</reference>
<dbReference type="NCBIfam" id="TIGR04025">
    <property type="entry name" value="PPOX_FMN_DR2398"/>
    <property type="match status" value="1"/>
</dbReference>
<dbReference type="OrthoDB" id="9796486at2"/>
<dbReference type="STRING" id="1918946.VPAL9027_02981"/>
<name>A0A1R4B7S8_9VIBR</name>
<feature type="domain" description="Pyridoxamine 5'-phosphate oxidase N-terminal" evidence="1">
    <location>
        <begin position="29"/>
        <end position="150"/>
    </location>
</feature>
<evidence type="ECO:0000313" key="2">
    <source>
        <dbReference type="EMBL" id="SJL84969.1"/>
    </source>
</evidence>
<dbReference type="InterPro" id="IPR012349">
    <property type="entry name" value="Split_barrel_FMN-bd"/>
</dbReference>
<dbReference type="Gene3D" id="2.30.110.10">
    <property type="entry name" value="Electron Transport, Fmn-binding Protein, Chain A"/>
    <property type="match status" value="1"/>
</dbReference>
<accession>A0A1R4B7S8</accession>
<protein>
    <submittedName>
        <fullName evidence="2">Pyridoxamine 5'-phosphate oxidase</fullName>
    </submittedName>
</protein>
<dbReference type="EMBL" id="FUFT01000008">
    <property type="protein sequence ID" value="SJL84969.1"/>
    <property type="molecule type" value="Genomic_DNA"/>
</dbReference>
<dbReference type="InterPro" id="IPR024029">
    <property type="entry name" value="Pyridox_Oxase_FMN-dep"/>
</dbReference>
<sequence length="195" mass="21984">MTHITTLAQLRNLYNLPAPLVVAKDVRHIDQHAKTFIEHSTLFMLSTHTQDEFLDISPRGGEAGFVKVLDEKTLAFPDSPGNNRLDTLTNLLNNPHVGLLFIVPGVEDIVRVKGTASIHTDDDLREFCLDGKTKPKVVIKVEVDTLFFHCPKALMKSKAWDNESYANRSFLPSLLQIIKDQQVEKEERGDTHTID</sequence>
<dbReference type="PANTHER" id="PTHR42815:SF2">
    <property type="entry name" value="FAD-BINDING, PUTATIVE (AFU_ORTHOLOGUE AFUA_6G07600)-RELATED"/>
    <property type="match status" value="1"/>
</dbReference>
<dbReference type="SUPFAM" id="SSF50475">
    <property type="entry name" value="FMN-binding split barrel"/>
    <property type="match status" value="1"/>
</dbReference>
<evidence type="ECO:0000259" key="1">
    <source>
        <dbReference type="Pfam" id="PF01243"/>
    </source>
</evidence>
<keyword evidence="3" id="KW-1185">Reference proteome</keyword>
<organism evidence="2 3">
    <name type="scientific">Vibrio palustris</name>
    <dbReference type="NCBI Taxonomy" id="1918946"/>
    <lineage>
        <taxon>Bacteria</taxon>
        <taxon>Pseudomonadati</taxon>
        <taxon>Pseudomonadota</taxon>
        <taxon>Gammaproteobacteria</taxon>
        <taxon>Vibrionales</taxon>
        <taxon>Vibrionaceae</taxon>
        <taxon>Vibrio</taxon>
    </lineage>
</organism>
<evidence type="ECO:0000313" key="3">
    <source>
        <dbReference type="Proteomes" id="UP000189475"/>
    </source>
</evidence>
<gene>
    <name evidence="2" type="ORF">VPAL9027_02981</name>
</gene>
<proteinExistence type="predicted"/>
<dbReference type="Proteomes" id="UP000189475">
    <property type="component" value="Unassembled WGS sequence"/>
</dbReference>
<dbReference type="AlphaFoldDB" id="A0A1R4B7S8"/>